<feature type="domain" description="DUF6760" evidence="1">
    <location>
        <begin position="5"/>
        <end position="54"/>
    </location>
</feature>
<reference evidence="2 3" key="1">
    <citation type="submission" date="2020-09" db="EMBL/GenBank/DDBJ databases">
        <title>Characterization and genome sequencing of Ruminiclostridium sp. nov. MA18.</title>
        <authorList>
            <person name="Rettenmaier R."/>
            <person name="Kowollik M.-L."/>
            <person name="Liebl W."/>
            <person name="Zverlov V."/>
        </authorList>
    </citation>
    <scope>NUCLEOTIDE SEQUENCE [LARGE SCALE GENOMIC DNA]</scope>
    <source>
        <strain evidence="2 3">MA18</strain>
    </source>
</reference>
<dbReference type="Pfam" id="PF20546">
    <property type="entry name" value="DUF6760"/>
    <property type="match status" value="1"/>
</dbReference>
<sequence>MTGYPLERLYEEVAFLAYYLHWDYKTILGLEHAERERWCKEVSEINKKLNGDENKKGFFEV</sequence>
<evidence type="ECO:0000313" key="2">
    <source>
        <dbReference type="EMBL" id="QNU68877.1"/>
    </source>
</evidence>
<name>A0A4U7JDY0_9FIRM</name>
<dbReference type="InterPro" id="IPR046648">
    <property type="entry name" value="DUF6760"/>
</dbReference>
<dbReference type="Proteomes" id="UP000306409">
    <property type="component" value="Chromosome"/>
</dbReference>
<proteinExistence type="predicted"/>
<dbReference type="RefSeq" id="WP_137697821.1">
    <property type="nucleotide sequence ID" value="NZ_CP061336.1"/>
</dbReference>
<dbReference type="KEGG" id="rher:EHE19_012975"/>
<keyword evidence="3" id="KW-1185">Reference proteome</keyword>
<evidence type="ECO:0000259" key="1">
    <source>
        <dbReference type="Pfam" id="PF20546"/>
    </source>
</evidence>
<organism evidence="2 3">
    <name type="scientific">Ruminiclostridium herbifermentans</name>
    <dbReference type="NCBI Taxonomy" id="2488810"/>
    <lineage>
        <taxon>Bacteria</taxon>
        <taxon>Bacillati</taxon>
        <taxon>Bacillota</taxon>
        <taxon>Clostridia</taxon>
        <taxon>Eubacteriales</taxon>
        <taxon>Oscillospiraceae</taxon>
        <taxon>Ruminiclostridium</taxon>
    </lineage>
</organism>
<evidence type="ECO:0000313" key="3">
    <source>
        <dbReference type="Proteomes" id="UP000306409"/>
    </source>
</evidence>
<gene>
    <name evidence="2" type="ORF">EHE19_012975</name>
</gene>
<accession>A0A4U7JDY0</accession>
<dbReference type="AlphaFoldDB" id="A0A4U7JDY0"/>
<protein>
    <recommendedName>
        <fullName evidence="1">DUF6760 domain-containing protein</fullName>
    </recommendedName>
</protein>
<dbReference type="EMBL" id="CP061336">
    <property type="protein sequence ID" value="QNU68877.1"/>
    <property type="molecule type" value="Genomic_DNA"/>
</dbReference>
<dbReference type="OrthoDB" id="8481518at2"/>